<gene>
    <name evidence="1" type="ORF">EL17_19140</name>
</gene>
<dbReference type="STRING" id="1048983.EL17_19140"/>
<dbReference type="AlphaFoldDB" id="A0A074LE22"/>
<name>A0A074LE22_9BACT</name>
<dbReference type="EMBL" id="JMIH01000028">
    <property type="protein sequence ID" value="KEO72032.1"/>
    <property type="molecule type" value="Genomic_DNA"/>
</dbReference>
<reference evidence="1 2" key="1">
    <citation type="submission" date="2014-04" db="EMBL/GenBank/DDBJ databases">
        <title>Characterization and application of a salt tolerant electro-active bacterium.</title>
        <authorList>
            <person name="Yang L."/>
            <person name="Wei S."/>
            <person name="Tay Q.X.M."/>
        </authorList>
    </citation>
    <scope>NUCLEOTIDE SEQUENCE [LARGE SCALE GENOMIC DNA]</scope>
    <source>
        <strain evidence="1 2">LY1</strain>
    </source>
</reference>
<evidence type="ECO:0000313" key="2">
    <source>
        <dbReference type="Proteomes" id="UP000027821"/>
    </source>
</evidence>
<comment type="caution">
    <text evidence="1">The sequence shown here is derived from an EMBL/GenBank/DDBJ whole genome shotgun (WGS) entry which is preliminary data.</text>
</comment>
<keyword evidence="2" id="KW-1185">Reference proteome</keyword>
<proteinExistence type="predicted"/>
<dbReference type="Proteomes" id="UP000027821">
    <property type="component" value="Unassembled WGS sequence"/>
</dbReference>
<dbReference type="RefSeq" id="WP_035078164.1">
    <property type="nucleotide sequence ID" value="NZ_JMIH01000028.1"/>
</dbReference>
<evidence type="ECO:0000313" key="1">
    <source>
        <dbReference type="EMBL" id="KEO72032.1"/>
    </source>
</evidence>
<organism evidence="1 2">
    <name type="scientific">Anditalea andensis</name>
    <dbReference type="NCBI Taxonomy" id="1048983"/>
    <lineage>
        <taxon>Bacteria</taxon>
        <taxon>Pseudomonadati</taxon>
        <taxon>Bacteroidota</taxon>
        <taxon>Cytophagia</taxon>
        <taxon>Cytophagales</taxon>
        <taxon>Cytophagaceae</taxon>
        <taxon>Anditalea</taxon>
    </lineage>
</organism>
<accession>A0A074LE22</accession>
<protein>
    <submittedName>
        <fullName evidence="1">Uncharacterized protein</fullName>
    </submittedName>
</protein>
<sequence>MNLIILLFSTISFQFGMTQGDSLMAGIPKEQMAYKTFIPQGIFSDSLYFMDPFYSELSTKNENSLLSPRRTYFNSNRMAKYALAREDGDMF</sequence>